<evidence type="ECO:0000256" key="9">
    <source>
        <dbReference type="SAM" id="SignalP"/>
    </source>
</evidence>
<dbReference type="AlphaFoldDB" id="A0AAV1GR98"/>
<keyword evidence="5" id="KW-0130">Cell adhesion</keyword>
<feature type="chain" id="PRO_5043740588" evidence="9">
    <location>
        <begin position="23"/>
        <end position="600"/>
    </location>
</feature>
<feature type="disulfide bond" evidence="8">
    <location>
        <begin position="64"/>
        <end position="128"/>
    </location>
</feature>
<evidence type="ECO:0000256" key="2">
    <source>
        <dbReference type="ARBA" id="ARBA00022525"/>
    </source>
</evidence>
<dbReference type="GO" id="GO:0007155">
    <property type="term" value="P:cell adhesion"/>
    <property type="evidence" value="ECO:0007669"/>
    <property type="project" value="UniProtKB-KW"/>
</dbReference>
<feature type="domain" description="SRCR" evidence="10">
    <location>
        <begin position="39"/>
        <end position="139"/>
    </location>
</feature>
<dbReference type="EMBL" id="OY660879">
    <property type="protein sequence ID" value="CAJ1075099.1"/>
    <property type="molecule type" value="Genomic_DNA"/>
</dbReference>
<evidence type="ECO:0000313" key="11">
    <source>
        <dbReference type="EMBL" id="CAJ1075099.1"/>
    </source>
</evidence>
<dbReference type="Gene3D" id="3.30.710.10">
    <property type="entry name" value="Potassium Channel Kv1.1, Chain A"/>
    <property type="match status" value="1"/>
</dbReference>
<dbReference type="PANTHER" id="PTHR24410:SF16">
    <property type="entry name" value="GALECTIN-3-BINDING PROTEIN"/>
    <property type="match status" value="1"/>
</dbReference>
<comment type="subcellular location">
    <subcellularLocation>
        <location evidence="1">Secreted</location>
        <location evidence="1">Extracellular space</location>
        <location evidence="1">Extracellular matrix</location>
    </subcellularLocation>
</comment>
<dbReference type="SUPFAM" id="SSF56487">
    <property type="entry name" value="SRCR-like"/>
    <property type="match status" value="1"/>
</dbReference>
<keyword evidence="3" id="KW-0272">Extracellular matrix</keyword>
<reference evidence="11" key="1">
    <citation type="submission" date="2023-08" db="EMBL/GenBank/DDBJ databases">
        <authorList>
            <person name="Alioto T."/>
            <person name="Alioto T."/>
            <person name="Gomez Garrido J."/>
        </authorList>
    </citation>
    <scope>NUCLEOTIDE SEQUENCE</scope>
</reference>
<gene>
    <name evidence="11" type="ORF">XNOV1_A022824</name>
</gene>
<protein>
    <submittedName>
        <fullName evidence="11">Galectin-3-binding protein A-like isoform X1</fullName>
    </submittedName>
</protein>
<dbReference type="InterPro" id="IPR051481">
    <property type="entry name" value="BTB-POZ/Galectin-3-binding"/>
</dbReference>
<evidence type="ECO:0000256" key="7">
    <source>
        <dbReference type="ARBA" id="ARBA00023180"/>
    </source>
</evidence>
<evidence type="ECO:0000256" key="4">
    <source>
        <dbReference type="ARBA" id="ARBA00022729"/>
    </source>
</evidence>
<dbReference type="InterPro" id="IPR036772">
    <property type="entry name" value="SRCR-like_dom_sf"/>
</dbReference>
<evidence type="ECO:0000256" key="1">
    <source>
        <dbReference type="ARBA" id="ARBA00004498"/>
    </source>
</evidence>
<dbReference type="SMART" id="SM00202">
    <property type="entry name" value="SR"/>
    <property type="match status" value="1"/>
</dbReference>
<dbReference type="FunFam" id="3.10.250.10:FF:000001">
    <property type="entry name" value="Lysyl oxidase 4 isoform X1"/>
    <property type="match status" value="1"/>
</dbReference>
<evidence type="ECO:0000256" key="6">
    <source>
        <dbReference type="ARBA" id="ARBA00023157"/>
    </source>
</evidence>
<feature type="signal peptide" evidence="9">
    <location>
        <begin position="1"/>
        <end position="22"/>
    </location>
</feature>
<evidence type="ECO:0000256" key="3">
    <source>
        <dbReference type="ARBA" id="ARBA00022530"/>
    </source>
</evidence>
<proteinExistence type="predicted"/>
<dbReference type="SUPFAM" id="SSF54695">
    <property type="entry name" value="POZ domain"/>
    <property type="match status" value="1"/>
</dbReference>
<feature type="disulfide bond" evidence="8">
    <location>
        <begin position="108"/>
        <end position="118"/>
    </location>
</feature>
<keyword evidence="2" id="KW-0964">Secreted</keyword>
<dbReference type="InterPro" id="IPR011705">
    <property type="entry name" value="BACK"/>
</dbReference>
<keyword evidence="6 8" id="KW-1015">Disulfide bond</keyword>
<dbReference type="Gene3D" id="3.10.250.10">
    <property type="entry name" value="SRCR-like domain"/>
    <property type="match status" value="1"/>
</dbReference>
<evidence type="ECO:0000256" key="5">
    <source>
        <dbReference type="ARBA" id="ARBA00022889"/>
    </source>
</evidence>
<feature type="disulfide bond" evidence="8">
    <location>
        <begin position="77"/>
        <end position="138"/>
    </location>
</feature>
<dbReference type="InterPro" id="IPR011333">
    <property type="entry name" value="SKP1/BTB/POZ_sf"/>
</dbReference>
<dbReference type="Proteomes" id="UP001178508">
    <property type="component" value="Chromosome 16"/>
</dbReference>
<name>A0AAV1GR98_XYRNO</name>
<dbReference type="GO" id="GO:0016020">
    <property type="term" value="C:membrane"/>
    <property type="evidence" value="ECO:0007669"/>
    <property type="project" value="InterPro"/>
</dbReference>
<organism evidence="11 12">
    <name type="scientific">Xyrichtys novacula</name>
    <name type="common">Pearly razorfish</name>
    <name type="synonym">Hemipteronotus novacula</name>
    <dbReference type="NCBI Taxonomy" id="13765"/>
    <lineage>
        <taxon>Eukaryota</taxon>
        <taxon>Metazoa</taxon>
        <taxon>Chordata</taxon>
        <taxon>Craniata</taxon>
        <taxon>Vertebrata</taxon>
        <taxon>Euteleostomi</taxon>
        <taxon>Actinopterygii</taxon>
        <taxon>Neopterygii</taxon>
        <taxon>Teleostei</taxon>
        <taxon>Neoteleostei</taxon>
        <taxon>Acanthomorphata</taxon>
        <taxon>Eupercaria</taxon>
        <taxon>Labriformes</taxon>
        <taxon>Labridae</taxon>
        <taxon>Xyrichtys</taxon>
    </lineage>
</organism>
<dbReference type="SMART" id="SM00225">
    <property type="entry name" value="BTB"/>
    <property type="match status" value="1"/>
</dbReference>
<evidence type="ECO:0000313" key="12">
    <source>
        <dbReference type="Proteomes" id="UP001178508"/>
    </source>
</evidence>
<evidence type="ECO:0000256" key="8">
    <source>
        <dbReference type="PROSITE-ProRule" id="PRU00196"/>
    </source>
</evidence>
<keyword evidence="4 9" id="KW-0732">Signal</keyword>
<keyword evidence="12" id="KW-1185">Reference proteome</keyword>
<dbReference type="InterPro" id="IPR000210">
    <property type="entry name" value="BTB/POZ_dom"/>
</dbReference>
<dbReference type="Pfam" id="PF07707">
    <property type="entry name" value="BACK"/>
    <property type="match status" value="1"/>
</dbReference>
<dbReference type="PRINTS" id="PR00258">
    <property type="entry name" value="SPERACTRCPTR"/>
</dbReference>
<dbReference type="PANTHER" id="PTHR24410">
    <property type="entry name" value="HL07962P-RELATED"/>
    <property type="match status" value="1"/>
</dbReference>
<accession>A0AAV1GR98</accession>
<evidence type="ECO:0000259" key="10">
    <source>
        <dbReference type="PROSITE" id="PS50287"/>
    </source>
</evidence>
<dbReference type="Gene3D" id="1.25.40.420">
    <property type="match status" value="1"/>
</dbReference>
<dbReference type="PROSITE" id="PS50287">
    <property type="entry name" value="SRCR_2"/>
    <property type="match status" value="1"/>
</dbReference>
<sequence>MLPHRNLCMLWLLLLLSVSGSAFKLNLFKRTPGLQDGDVRLFGSGRDSEGRVEVYHNGKWGTVCDDGWDMAEAQVVCRQLEFPGAKSVVTGKDYGQAPGPIWLDDLDCKGTENYLSSCSFKAWGLTDCSHKEDVGVVCETYGMNTTVDDTVHELDHSISMSDELGQIFDSRKGCDFHILAQSATGNKNEDGTLEMVETDICAHRLILSQFPLFNASDDSPSITVSMSHSCQPHFTSLIRYIYTRKIDVTFTSAQCLHWMASKFGMKQLMEDTGRLFSRILPEDASFQTQLSLYEYAEETGDLVLQENCIQYLAWNYENLTASPVWTTLPVQLLGAILSRSDLVVKDEYFLLQTVENWIEENSNSTSLEAQLDLLNRVRFPMIPVENLYDLEINSTLYSTFTNVYREKTLRAFQFISLPLRKLQSNPKFTLQGDDYKPRIYTSDAWSIGLSPSNQVQTRYKSSDRRNRYGYEYDYRYRPTPSPYGQLAGSFTTSFHYSLMLKGQNMNWQANIFTNRHDCSNWGIRCESFPVARFRNNYSPPSNIVFNNRLVIVCENKYVFQVQDFKEDLAYISKSNETQTTYPCPDGQYSYRFVVRPLLIN</sequence>
<dbReference type="CDD" id="cd18496">
    <property type="entry name" value="BACK_LGALS3BP"/>
    <property type="match status" value="1"/>
</dbReference>
<dbReference type="InterPro" id="IPR001190">
    <property type="entry name" value="SRCR"/>
</dbReference>
<dbReference type="SMART" id="SM00875">
    <property type="entry name" value="BACK"/>
    <property type="match status" value="1"/>
</dbReference>
<dbReference type="Pfam" id="PF00530">
    <property type="entry name" value="SRCR"/>
    <property type="match status" value="1"/>
</dbReference>
<keyword evidence="7" id="KW-0325">Glycoprotein</keyword>